<dbReference type="Gene3D" id="2.130.10.10">
    <property type="entry name" value="YVTN repeat-like/Quinoprotein amine dehydrogenase"/>
    <property type="match status" value="1"/>
</dbReference>
<reference evidence="1 2" key="1">
    <citation type="journal article" date="2021" name="Genome Biol. Evol.">
        <title>Complete Genome Sequencing of a Novel Gloeobacter Species from a Waterfall Cave in Mexico.</title>
        <authorList>
            <person name="Saw J.H."/>
            <person name="Cardona T."/>
            <person name="Montejano G."/>
        </authorList>
    </citation>
    <scope>NUCLEOTIDE SEQUENCE [LARGE SCALE GENOMIC DNA]</scope>
    <source>
        <strain evidence="1">MG652769</strain>
    </source>
</reference>
<dbReference type="SUPFAM" id="SSF63829">
    <property type="entry name" value="Calcium-dependent phosphotriesterase"/>
    <property type="match status" value="1"/>
</dbReference>
<dbReference type="Proteomes" id="UP001054846">
    <property type="component" value="Chromosome"/>
</dbReference>
<dbReference type="SUPFAM" id="SSF101898">
    <property type="entry name" value="NHL repeat"/>
    <property type="match status" value="1"/>
</dbReference>
<keyword evidence="2" id="KW-1185">Reference proteome</keyword>
<dbReference type="EMBL" id="CP063845">
    <property type="protein sequence ID" value="UFP96863.1"/>
    <property type="molecule type" value="Genomic_DNA"/>
</dbReference>
<protein>
    <submittedName>
        <fullName evidence="1">SMP-30/gluconolactonase/LRE family protein</fullName>
    </submittedName>
</protein>
<dbReference type="InterPro" id="IPR011042">
    <property type="entry name" value="6-blade_b-propeller_TolB-like"/>
</dbReference>
<evidence type="ECO:0000313" key="2">
    <source>
        <dbReference type="Proteomes" id="UP001054846"/>
    </source>
</evidence>
<name>A0ABY3PSZ1_9CYAN</name>
<sequence length="532" mass="55563">MLAATWLLARPTEAQTAASVLVRGGPLHGANGLAFDSKDQLHIASLRGREVVRAGSRTGAILERFGPTQGVEGPDDITFGPDGSLYWTSILTGEVGRLAPDGTKRTVAVLPSGVNPITFSADGRLFVGLSFFGDALYELDPDGKKPPRLIASNFGGPNAFDFGPDGFLYSPIMFKGQVARIDVETGAITPVAEGFGFPVAAKFDSKGRLFVVDLATGEIVRVDPASGQKQVIAVLPPGLDNLAFDSQDRLFVSSAVDGFVVEIFADGRVRPVIDGGLIAPGGVAVVPRADGGESVFVADWTALREFGNVQGRPLSVERSLIGVSALSSPFTVAPDGNNLLLSSWFGNTVQIWDPAARAIVGSYSFDAPLNAIRFQGDLIVAELGSGTVIRAKAADPNQRETLADSLGEPVGLAATSDDLWVSDRASGKLLQVVANGQRLNPPLTVASGLAAPEGLAVEADGQLLVVESGAGRLSRVDPETGKTTTLIHNLPIGLEGIPGTPPTYVFNGVALGRQGTVYVSGDKTNVLYQLQR</sequence>
<gene>
    <name evidence="1" type="ORF">ISF26_00170</name>
</gene>
<dbReference type="Gene3D" id="2.120.10.30">
    <property type="entry name" value="TolB, C-terminal domain"/>
    <property type="match status" value="2"/>
</dbReference>
<dbReference type="PANTHER" id="PTHR40274">
    <property type="entry name" value="VIRGINIAMYCIN B LYASE"/>
    <property type="match status" value="1"/>
</dbReference>
<dbReference type="InterPro" id="IPR015943">
    <property type="entry name" value="WD40/YVTN_repeat-like_dom_sf"/>
</dbReference>
<dbReference type="InterPro" id="IPR051344">
    <property type="entry name" value="Vgb"/>
</dbReference>
<proteinExistence type="predicted"/>
<accession>A0ABY3PSZ1</accession>
<evidence type="ECO:0000313" key="1">
    <source>
        <dbReference type="EMBL" id="UFP96863.1"/>
    </source>
</evidence>
<dbReference type="PANTHER" id="PTHR40274:SF4">
    <property type="entry name" value="BLL1406 PROTEIN"/>
    <property type="match status" value="1"/>
</dbReference>
<organism evidence="1 2">
    <name type="scientific">Gloeobacter morelensis MG652769</name>
    <dbReference type="NCBI Taxonomy" id="2781736"/>
    <lineage>
        <taxon>Bacteria</taxon>
        <taxon>Bacillati</taxon>
        <taxon>Cyanobacteriota</taxon>
        <taxon>Cyanophyceae</taxon>
        <taxon>Gloeobacterales</taxon>
        <taxon>Gloeobacteraceae</taxon>
        <taxon>Gloeobacter</taxon>
        <taxon>Gloeobacter morelensis</taxon>
    </lineage>
</organism>